<proteinExistence type="predicted"/>
<protein>
    <submittedName>
        <fullName evidence="1">Uncharacterized protein</fullName>
    </submittedName>
</protein>
<dbReference type="AlphaFoldDB" id="H0GA09"/>
<reference evidence="1 2" key="1">
    <citation type="journal article" date="2012" name="J. Bacteriol.">
        <title>Draft Genome Sequence of Sinorhizobium meliloti CCNWSX0020, a Nitrogen-Fixing Symbiont with Copper Tolerance Capability Isolated from Lead-Zinc Mine Tailings.</title>
        <authorList>
            <person name="Li Z."/>
            <person name="Ma Z."/>
            <person name="Hao X."/>
            <person name="Wei G."/>
        </authorList>
    </citation>
    <scope>NUCLEOTIDE SEQUENCE [LARGE SCALE GENOMIC DNA]</scope>
    <source>
        <strain evidence="1 2">CCNWSX0020</strain>
    </source>
</reference>
<evidence type="ECO:0000313" key="2">
    <source>
        <dbReference type="Proteomes" id="UP000004038"/>
    </source>
</evidence>
<dbReference type="EMBL" id="AGVV01000113">
    <property type="protein sequence ID" value="EHK73850.1"/>
    <property type="molecule type" value="Genomic_DNA"/>
</dbReference>
<name>H0GA09_RHIML</name>
<gene>
    <name evidence="1" type="ORF">SM0020_31840</name>
</gene>
<dbReference type="Proteomes" id="UP000004038">
    <property type="component" value="Unassembled WGS sequence"/>
</dbReference>
<organism evidence="1 2">
    <name type="scientific">Sinorhizobium meliloti CCNWSX0020</name>
    <dbReference type="NCBI Taxonomy" id="1107881"/>
    <lineage>
        <taxon>Bacteria</taxon>
        <taxon>Pseudomonadati</taxon>
        <taxon>Pseudomonadota</taxon>
        <taxon>Alphaproteobacteria</taxon>
        <taxon>Hyphomicrobiales</taxon>
        <taxon>Rhizobiaceae</taxon>
        <taxon>Sinorhizobium/Ensifer group</taxon>
        <taxon>Sinorhizobium</taxon>
    </lineage>
</organism>
<evidence type="ECO:0000313" key="1">
    <source>
        <dbReference type="EMBL" id="EHK73850.1"/>
    </source>
</evidence>
<sequence length="37" mass="4439">MAHRHTVWTVCQVTFFRAMFVAPRQIILDLTRFGIYI</sequence>
<accession>H0GA09</accession>